<evidence type="ECO:0000256" key="5">
    <source>
        <dbReference type="RuleBase" id="RU363122"/>
    </source>
</evidence>
<dbReference type="GO" id="GO:0055038">
    <property type="term" value="C:recycling endosome membrane"/>
    <property type="evidence" value="ECO:0007669"/>
    <property type="project" value="TreeGrafter"/>
</dbReference>
<dbReference type="Pfam" id="PF04144">
    <property type="entry name" value="SCAMP"/>
    <property type="match status" value="1"/>
</dbReference>
<feature type="transmembrane region" description="Helical" evidence="5">
    <location>
        <begin position="263"/>
        <end position="287"/>
    </location>
</feature>
<comment type="caution">
    <text evidence="7">The sequence shown here is derived from an EMBL/GenBank/DDBJ whole genome shotgun (WGS) entry which is preliminary data.</text>
</comment>
<feature type="transmembrane region" description="Helical" evidence="5">
    <location>
        <begin position="184"/>
        <end position="206"/>
    </location>
</feature>
<feature type="region of interest" description="Disordered" evidence="6">
    <location>
        <begin position="1"/>
        <end position="75"/>
    </location>
</feature>
<dbReference type="InterPro" id="IPR007273">
    <property type="entry name" value="SCAMP"/>
</dbReference>
<comment type="subcellular location">
    <subcellularLocation>
        <location evidence="1 5">Membrane</location>
        <topology evidence="1 5">Multi-pass membrane protein</topology>
    </subcellularLocation>
</comment>
<dbReference type="EMBL" id="REGN01000280">
    <property type="protein sequence ID" value="RNA43072.1"/>
    <property type="molecule type" value="Genomic_DNA"/>
</dbReference>
<evidence type="ECO:0000256" key="4">
    <source>
        <dbReference type="ARBA" id="ARBA00023136"/>
    </source>
</evidence>
<dbReference type="PANTHER" id="PTHR10687:SF2">
    <property type="entry name" value="SECRETORY CARRIER-ASSOCIATED MEMBRANE PROTEIN"/>
    <property type="match status" value="1"/>
</dbReference>
<feature type="transmembrane region" description="Helical" evidence="5">
    <location>
        <begin position="152"/>
        <end position="178"/>
    </location>
</feature>
<dbReference type="OrthoDB" id="242866at2759"/>
<keyword evidence="3 5" id="KW-1133">Transmembrane helix</keyword>
<dbReference type="STRING" id="10195.A0A3M7T4Y4"/>
<evidence type="ECO:0000256" key="3">
    <source>
        <dbReference type="ARBA" id="ARBA00022989"/>
    </source>
</evidence>
<proteinExistence type="inferred from homology"/>
<keyword evidence="4 5" id="KW-0472">Membrane</keyword>
<dbReference type="GO" id="GO:0015031">
    <property type="term" value="P:protein transport"/>
    <property type="evidence" value="ECO:0007669"/>
    <property type="project" value="InterPro"/>
</dbReference>
<evidence type="ECO:0000256" key="6">
    <source>
        <dbReference type="SAM" id="MobiDB-lite"/>
    </source>
</evidence>
<protein>
    <recommendedName>
        <fullName evidence="5">Secretory carrier-associated membrane protein</fullName>
        <shortName evidence="5">Secretory carrier membrane protein</shortName>
    </recommendedName>
</protein>
<dbReference type="PANTHER" id="PTHR10687">
    <property type="entry name" value="SECRETORY CARRIER-ASSOCIATED MEMBRANE PROTEIN SCAMP"/>
    <property type="match status" value="1"/>
</dbReference>
<evidence type="ECO:0000256" key="2">
    <source>
        <dbReference type="ARBA" id="ARBA00022692"/>
    </source>
</evidence>
<keyword evidence="8" id="KW-1185">Reference proteome</keyword>
<feature type="transmembrane region" description="Helical" evidence="5">
    <location>
        <begin position="218"/>
        <end position="251"/>
    </location>
</feature>
<keyword evidence="5" id="KW-0813">Transport</keyword>
<keyword evidence="2 5" id="KW-0812">Transmembrane</keyword>
<accession>A0A3M7T4Y4</accession>
<sequence length="341" mass="38197">MSNDLNPFSNENPFTDPDIQRVTQTTQIAQESLDDYNPFSQPNIQSKPAAIIPTSTISSSPAENYQTSQLKPPAYSETSAQKLNLTDIEKQQQELNQRAAELDRREQLINNPTIGVKNFPPFPSWCPGPLKPCFYQDINLEIPIEFQRWVRLLFYLWIFHTFTLGFNIIAALVVFIMTGMGATFGYSILYFVLFTPCSYACWFRPAYKGFRTDSSMNFMIFFFVFFCQVIVNFIETVGFVGSGFCGILLLIKVLGTTGVGNVVAGIFVLLATICFVAIAAIDILMLIKIHRLYRNTGASFQKAQAEFATNVMSNKNVQNAAASVVTEGARSAMQSNSRGRF</sequence>
<dbReference type="GO" id="GO:0032588">
    <property type="term" value="C:trans-Golgi network membrane"/>
    <property type="evidence" value="ECO:0007669"/>
    <property type="project" value="TreeGrafter"/>
</dbReference>
<feature type="compositionally biased region" description="Polar residues" evidence="6">
    <location>
        <begin position="1"/>
        <end position="13"/>
    </location>
</feature>
<feature type="compositionally biased region" description="Polar residues" evidence="6">
    <location>
        <begin position="63"/>
        <end position="75"/>
    </location>
</feature>
<evidence type="ECO:0000313" key="8">
    <source>
        <dbReference type="Proteomes" id="UP000276133"/>
    </source>
</evidence>
<dbReference type="AlphaFoldDB" id="A0A3M7T4Y4"/>
<comment type="similarity">
    <text evidence="5">Belongs to the SCAMP family.</text>
</comment>
<reference evidence="7 8" key="1">
    <citation type="journal article" date="2018" name="Sci. Rep.">
        <title>Genomic signatures of local adaptation to the degree of environmental predictability in rotifers.</title>
        <authorList>
            <person name="Franch-Gras L."/>
            <person name="Hahn C."/>
            <person name="Garcia-Roger E.M."/>
            <person name="Carmona M.J."/>
            <person name="Serra M."/>
            <person name="Gomez A."/>
        </authorList>
    </citation>
    <scope>NUCLEOTIDE SEQUENCE [LARGE SCALE GENOMIC DNA]</scope>
    <source>
        <strain evidence="7">HYR1</strain>
    </source>
</reference>
<organism evidence="7 8">
    <name type="scientific">Brachionus plicatilis</name>
    <name type="common">Marine rotifer</name>
    <name type="synonym">Brachionus muelleri</name>
    <dbReference type="NCBI Taxonomy" id="10195"/>
    <lineage>
        <taxon>Eukaryota</taxon>
        <taxon>Metazoa</taxon>
        <taxon>Spiralia</taxon>
        <taxon>Gnathifera</taxon>
        <taxon>Rotifera</taxon>
        <taxon>Eurotatoria</taxon>
        <taxon>Monogononta</taxon>
        <taxon>Pseudotrocha</taxon>
        <taxon>Ploima</taxon>
        <taxon>Brachionidae</taxon>
        <taxon>Brachionus</taxon>
    </lineage>
</organism>
<evidence type="ECO:0000313" key="7">
    <source>
        <dbReference type="EMBL" id="RNA43072.1"/>
    </source>
</evidence>
<feature type="compositionally biased region" description="Low complexity" evidence="6">
    <location>
        <begin position="48"/>
        <end position="62"/>
    </location>
</feature>
<evidence type="ECO:0000256" key="1">
    <source>
        <dbReference type="ARBA" id="ARBA00004141"/>
    </source>
</evidence>
<name>A0A3M7T4Y4_BRAPC</name>
<dbReference type="Proteomes" id="UP000276133">
    <property type="component" value="Unassembled WGS sequence"/>
</dbReference>
<gene>
    <name evidence="7" type="ORF">BpHYR1_015962</name>
</gene>
<feature type="compositionally biased region" description="Polar residues" evidence="6">
    <location>
        <begin position="21"/>
        <end position="30"/>
    </location>
</feature>